<dbReference type="RefSeq" id="WP_089232719.1">
    <property type="nucleotide sequence ID" value="NZ_FZOY01000003.1"/>
</dbReference>
<keyword evidence="1" id="KW-0175">Coiled coil</keyword>
<organism evidence="2 3">
    <name type="scientific">Tropicimonas sediminicola</name>
    <dbReference type="NCBI Taxonomy" id="1031541"/>
    <lineage>
        <taxon>Bacteria</taxon>
        <taxon>Pseudomonadati</taxon>
        <taxon>Pseudomonadota</taxon>
        <taxon>Alphaproteobacteria</taxon>
        <taxon>Rhodobacterales</taxon>
        <taxon>Roseobacteraceae</taxon>
        <taxon>Tropicimonas</taxon>
    </lineage>
</organism>
<accession>A0A239GXX3</accession>
<name>A0A239GXX3_9RHOB</name>
<dbReference type="SUPFAM" id="SSF52540">
    <property type="entry name" value="P-loop containing nucleoside triphosphate hydrolases"/>
    <property type="match status" value="1"/>
</dbReference>
<keyword evidence="3" id="KW-1185">Reference proteome</keyword>
<evidence type="ECO:0000256" key="1">
    <source>
        <dbReference type="SAM" id="Coils"/>
    </source>
</evidence>
<dbReference type="InterPro" id="IPR027417">
    <property type="entry name" value="P-loop_NTPase"/>
</dbReference>
<gene>
    <name evidence="2" type="ORF">SAMN05421757_103116</name>
</gene>
<evidence type="ECO:0000313" key="3">
    <source>
        <dbReference type="Proteomes" id="UP000198426"/>
    </source>
</evidence>
<sequence>MKCVVHIGTEKTGTTSLQHFFAANTETLLERGLAYSAAFGRPSNRKLATISMDPRHGDSSFVEYGLATPEDHAAFRDAVIAEFEAEIAMLKARGDIHTFFVSNEHLHSRLVKPEMVGRVADLLRRHFAEIEVVCFLRPQADLALSCLSTSARVGMKVTSKAFTTDGPYYDYLGLRERWLEHFGTIRMVPYKRHRDTVGWFLEHFGLEREGLTEPAGLNTALDYRSIHLLSLIGPRVVGSQMNVNRNIFLKEHPVEEALSVDREMARRCQERNRAANEALCALTDDVTMDDLTPDFDRYPERGNIHELDVDVAAASRVNWLVARFNAELALERAQTRMAAAELAAAQGDRDKAAALLENAEKLIARAADTGLEVPVKRAGWMGRKVQKLARRLSRAAPKP</sequence>
<dbReference type="Proteomes" id="UP000198426">
    <property type="component" value="Unassembled WGS sequence"/>
</dbReference>
<dbReference type="AlphaFoldDB" id="A0A239GXX3"/>
<dbReference type="OrthoDB" id="7540582at2"/>
<dbReference type="Gene3D" id="3.40.50.300">
    <property type="entry name" value="P-loop containing nucleotide triphosphate hydrolases"/>
    <property type="match status" value="1"/>
</dbReference>
<evidence type="ECO:0000313" key="2">
    <source>
        <dbReference type="EMBL" id="SNS72894.1"/>
    </source>
</evidence>
<feature type="coiled-coil region" evidence="1">
    <location>
        <begin position="342"/>
        <end position="369"/>
    </location>
</feature>
<protein>
    <submittedName>
        <fullName evidence="2">Uncharacterized protein</fullName>
    </submittedName>
</protein>
<dbReference type="EMBL" id="FZOY01000003">
    <property type="protein sequence ID" value="SNS72894.1"/>
    <property type="molecule type" value="Genomic_DNA"/>
</dbReference>
<reference evidence="2 3" key="1">
    <citation type="submission" date="2017-06" db="EMBL/GenBank/DDBJ databases">
        <authorList>
            <person name="Kim H.J."/>
            <person name="Triplett B.A."/>
        </authorList>
    </citation>
    <scope>NUCLEOTIDE SEQUENCE [LARGE SCALE GENOMIC DNA]</scope>
    <source>
        <strain evidence="2 3">DSM 29339</strain>
    </source>
</reference>
<proteinExistence type="predicted"/>